<keyword evidence="6" id="KW-0326">Glycosidase</keyword>
<protein>
    <recommendedName>
        <fullName evidence="3">beta-glucosidase</fullName>
        <ecNumber evidence="3">3.2.1.21</ecNumber>
    </recommendedName>
</protein>
<comment type="similarity">
    <text evidence="2">Belongs to the glycosyl hydrolase 3 family.</text>
</comment>
<dbReference type="Proteomes" id="UP000054636">
    <property type="component" value="Unassembled WGS sequence"/>
</dbReference>
<dbReference type="EC" id="3.2.1.21" evidence="3"/>
<dbReference type="GO" id="GO:0009251">
    <property type="term" value="P:glucan catabolic process"/>
    <property type="evidence" value="ECO:0007669"/>
    <property type="project" value="TreeGrafter"/>
</dbReference>
<evidence type="ECO:0000256" key="1">
    <source>
        <dbReference type="ARBA" id="ARBA00000448"/>
    </source>
</evidence>
<organism evidence="8 9">
    <name type="scientific">Phytophthora nicotianae</name>
    <name type="common">Potato buckeye rot agent</name>
    <name type="synonym">Phytophthora parasitica</name>
    <dbReference type="NCBI Taxonomy" id="4792"/>
    <lineage>
        <taxon>Eukaryota</taxon>
        <taxon>Sar</taxon>
        <taxon>Stramenopiles</taxon>
        <taxon>Oomycota</taxon>
        <taxon>Peronosporomycetes</taxon>
        <taxon>Peronosporales</taxon>
        <taxon>Peronosporaceae</taxon>
        <taxon>Phytophthora</taxon>
    </lineage>
</organism>
<comment type="catalytic activity">
    <reaction evidence="1">
        <text>Hydrolysis of terminal, non-reducing beta-D-glucosyl residues with release of beta-D-glucose.</text>
        <dbReference type="EC" id="3.2.1.21"/>
    </reaction>
</comment>
<proteinExistence type="inferred from homology"/>
<sequence>MLHKWLLGICSTAVALVSISANDLNARANAIVENFTDKQIVGQLAQVAISSVLNADYSLNEDLVRYYAKLHVGSFLISPFANGPNDLTGVVGWGLTDWRDIITRIQEIVMEENDGIPMIYGLDSVHGAGFVLNTTLFGAQINSGASFNPNWCTKWVVSPPRTHSQPGFRGCLDPSSRFQVTRCGHAPMKPLVKILISCQ</sequence>
<evidence type="ECO:0000256" key="5">
    <source>
        <dbReference type="ARBA" id="ARBA00022801"/>
    </source>
</evidence>
<keyword evidence="5" id="KW-0378">Hydrolase</keyword>
<dbReference type="InterPro" id="IPR017853">
    <property type="entry name" value="GH"/>
</dbReference>
<dbReference type="PANTHER" id="PTHR30620">
    <property type="entry name" value="PERIPLASMIC BETA-GLUCOSIDASE-RELATED"/>
    <property type="match status" value="1"/>
</dbReference>
<gene>
    <name evidence="8" type="ORF">AM588_10006824</name>
</gene>
<evidence type="ECO:0000313" key="9">
    <source>
        <dbReference type="Proteomes" id="UP000054636"/>
    </source>
</evidence>
<evidence type="ECO:0000256" key="2">
    <source>
        <dbReference type="ARBA" id="ARBA00005336"/>
    </source>
</evidence>
<name>A0A0W8D2Y6_PHYNI</name>
<evidence type="ECO:0000313" key="8">
    <source>
        <dbReference type="EMBL" id="KUF90782.1"/>
    </source>
</evidence>
<evidence type="ECO:0000256" key="3">
    <source>
        <dbReference type="ARBA" id="ARBA00012744"/>
    </source>
</evidence>
<dbReference type="PANTHER" id="PTHR30620:SF16">
    <property type="entry name" value="LYSOSOMAL BETA GLUCOSIDASE"/>
    <property type="match status" value="1"/>
</dbReference>
<evidence type="ECO:0000256" key="4">
    <source>
        <dbReference type="ARBA" id="ARBA00022729"/>
    </source>
</evidence>
<reference evidence="8 9" key="1">
    <citation type="submission" date="2015-11" db="EMBL/GenBank/DDBJ databases">
        <title>Genomes and virulence difference between two physiological races of Phytophthora nicotianae.</title>
        <authorList>
            <person name="Liu H."/>
            <person name="Ma X."/>
            <person name="Yu H."/>
            <person name="Fang D."/>
            <person name="Li Y."/>
            <person name="Wang X."/>
            <person name="Wang W."/>
            <person name="Dong Y."/>
            <person name="Xiao B."/>
        </authorList>
    </citation>
    <scope>NUCLEOTIDE SEQUENCE [LARGE SCALE GENOMIC DNA]</scope>
    <source>
        <strain evidence="9">race 1</strain>
    </source>
</reference>
<accession>A0A0W8D2Y6</accession>
<comment type="caution">
    <text evidence="8">The sequence shown here is derived from an EMBL/GenBank/DDBJ whole genome shotgun (WGS) entry which is preliminary data.</text>
</comment>
<evidence type="ECO:0000256" key="7">
    <source>
        <dbReference type="SAM" id="SignalP"/>
    </source>
</evidence>
<keyword evidence="4 7" id="KW-0732">Signal</keyword>
<evidence type="ECO:0000256" key="6">
    <source>
        <dbReference type="ARBA" id="ARBA00023295"/>
    </source>
</evidence>
<dbReference type="GO" id="GO:0008422">
    <property type="term" value="F:beta-glucosidase activity"/>
    <property type="evidence" value="ECO:0007669"/>
    <property type="project" value="UniProtKB-EC"/>
</dbReference>
<feature type="chain" id="PRO_5006941173" description="beta-glucosidase" evidence="7">
    <location>
        <begin position="22"/>
        <end position="199"/>
    </location>
</feature>
<dbReference type="InterPro" id="IPR051915">
    <property type="entry name" value="Cellulose_Degrad_GH3"/>
</dbReference>
<dbReference type="AlphaFoldDB" id="A0A0W8D2Y6"/>
<dbReference type="InterPro" id="IPR036962">
    <property type="entry name" value="Glyco_hydro_3_N_sf"/>
</dbReference>
<feature type="signal peptide" evidence="7">
    <location>
        <begin position="1"/>
        <end position="21"/>
    </location>
</feature>
<dbReference type="EMBL" id="LNFP01000652">
    <property type="protein sequence ID" value="KUF90782.1"/>
    <property type="molecule type" value="Genomic_DNA"/>
</dbReference>
<dbReference type="Gene3D" id="3.20.20.300">
    <property type="entry name" value="Glycoside hydrolase, family 3, N-terminal domain"/>
    <property type="match status" value="1"/>
</dbReference>
<dbReference type="SUPFAM" id="SSF51445">
    <property type="entry name" value="(Trans)glycosidases"/>
    <property type="match status" value="1"/>
</dbReference>